<keyword evidence="2" id="KW-1185">Reference proteome</keyword>
<name>A0A1I4QBD5_9GAMM</name>
<dbReference type="Proteomes" id="UP000198519">
    <property type="component" value="Unassembled WGS sequence"/>
</dbReference>
<dbReference type="OrthoDB" id="9154492at2"/>
<protein>
    <submittedName>
        <fullName evidence="1">Uncharacterized protein</fullName>
    </submittedName>
</protein>
<reference evidence="2" key="1">
    <citation type="submission" date="2016-10" db="EMBL/GenBank/DDBJ databases">
        <authorList>
            <person name="Varghese N."/>
            <person name="Submissions S."/>
        </authorList>
    </citation>
    <scope>NUCLEOTIDE SEQUENCE [LARGE SCALE GENOMIC DNA]</scope>
    <source>
        <strain evidence="2">CGMCC 1.7061</strain>
    </source>
</reference>
<dbReference type="AlphaFoldDB" id="A0A1I4QBD5"/>
<dbReference type="EMBL" id="FOUE01000003">
    <property type="protein sequence ID" value="SFM37402.1"/>
    <property type="molecule type" value="Genomic_DNA"/>
</dbReference>
<sequence>MQKDFDSYLEYIEANRSRFSAAVYEFASSITRYDLNSPHSLHDAWLSSLTVKENRNSERPFELDTTIELVLLGPMHDREISLKYVGVQSYRFEGKQNPYNWADTFHGDISGHEVTATDDGSVVHEIEYVSGSRIVISCKDFACTEYEYTHNK</sequence>
<dbReference type="RefSeq" id="WP_092022631.1">
    <property type="nucleotide sequence ID" value="NZ_FOUE01000003.1"/>
</dbReference>
<evidence type="ECO:0000313" key="2">
    <source>
        <dbReference type="Proteomes" id="UP000198519"/>
    </source>
</evidence>
<gene>
    <name evidence="1" type="ORF">SAMN04487963_2295</name>
</gene>
<accession>A0A1I4QBD5</accession>
<proteinExistence type="predicted"/>
<evidence type="ECO:0000313" key="1">
    <source>
        <dbReference type="EMBL" id="SFM37402.1"/>
    </source>
</evidence>
<organism evidence="1 2">
    <name type="scientific">Marinobacter zhejiangensis</name>
    <dbReference type="NCBI Taxonomy" id="488535"/>
    <lineage>
        <taxon>Bacteria</taxon>
        <taxon>Pseudomonadati</taxon>
        <taxon>Pseudomonadota</taxon>
        <taxon>Gammaproteobacteria</taxon>
        <taxon>Pseudomonadales</taxon>
        <taxon>Marinobacteraceae</taxon>
        <taxon>Marinobacter</taxon>
    </lineage>
</organism>